<dbReference type="AlphaFoldDB" id="A0A9W9R3S9"/>
<dbReference type="Pfam" id="PF00646">
    <property type="entry name" value="F-box"/>
    <property type="match status" value="1"/>
</dbReference>
<organism evidence="2 3">
    <name type="scientific">Penicillium brevicompactum</name>
    <dbReference type="NCBI Taxonomy" id="5074"/>
    <lineage>
        <taxon>Eukaryota</taxon>
        <taxon>Fungi</taxon>
        <taxon>Dikarya</taxon>
        <taxon>Ascomycota</taxon>
        <taxon>Pezizomycotina</taxon>
        <taxon>Eurotiomycetes</taxon>
        <taxon>Eurotiomycetidae</taxon>
        <taxon>Eurotiales</taxon>
        <taxon>Aspergillaceae</taxon>
        <taxon>Penicillium</taxon>
    </lineage>
</organism>
<reference evidence="2" key="2">
    <citation type="journal article" date="2023" name="IMA Fungus">
        <title>Comparative genomic study of the Penicillium genus elucidates a diverse pangenome and 15 lateral gene transfer events.</title>
        <authorList>
            <person name="Petersen C."/>
            <person name="Sorensen T."/>
            <person name="Nielsen M.R."/>
            <person name="Sondergaard T.E."/>
            <person name="Sorensen J.L."/>
            <person name="Fitzpatrick D.A."/>
            <person name="Frisvad J.C."/>
            <person name="Nielsen K.L."/>
        </authorList>
    </citation>
    <scope>NUCLEOTIDE SEQUENCE</scope>
    <source>
        <strain evidence="2">IBT 35673</strain>
    </source>
</reference>
<evidence type="ECO:0000313" key="3">
    <source>
        <dbReference type="Proteomes" id="UP001147695"/>
    </source>
</evidence>
<evidence type="ECO:0000259" key="1">
    <source>
        <dbReference type="Pfam" id="PF00646"/>
    </source>
</evidence>
<name>A0A9W9R3S9_PENBR</name>
<gene>
    <name evidence="2" type="ORF">N7452_001369</name>
</gene>
<dbReference type="EMBL" id="JAPZBQ010000001">
    <property type="protein sequence ID" value="KAJ5352395.1"/>
    <property type="molecule type" value="Genomic_DNA"/>
</dbReference>
<dbReference type="Proteomes" id="UP001147695">
    <property type="component" value="Unassembled WGS sequence"/>
</dbReference>
<feature type="domain" description="F-box" evidence="1">
    <location>
        <begin position="62"/>
        <end position="101"/>
    </location>
</feature>
<reference evidence="2" key="1">
    <citation type="submission" date="2022-12" db="EMBL/GenBank/DDBJ databases">
        <authorList>
            <person name="Petersen C."/>
        </authorList>
    </citation>
    <scope>NUCLEOTIDE SEQUENCE</scope>
    <source>
        <strain evidence="2">IBT 35673</strain>
    </source>
</reference>
<protein>
    <recommendedName>
        <fullName evidence="1">F-box domain-containing protein</fullName>
    </recommendedName>
</protein>
<dbReference type="InterPro" id="IPR001810">
    <property type="entry name" value="F-box_dom"/>
</dbReference>
<evidence type="ECO:0000313" key="2">
    <source>
        <dbReference type="EMBL" id="KAJ5352395.1"/>
    </source>
</evidence>
<sequence>MSTTNLPQTPTGGNLVFTDGEAGTLKRLFVFVNKRLVCEPTIPVDQMNGPFERAPTTGLGDLDRLPLELKIQVLLNMDMYAICRLREVNIASRDFVHSVYEYNIVCQTEERLVDALRTTKLGKRITLSQFWDLVRTKRCQRCQQPGRWLAVKFWMRLCRGCVSVLYPSITPNQRILPGVIPLDVNQHSFEGMFFSC</sequence>
<accession>A0A9W9R3S9</accession>
<proteinExistence type="predicted"/>
<comment type="caution">
    <text evidence="2">The sequence shown here is derived from an EMBL/GenBank/DDBJ whole genome shotgun (WGS) entry which is preliminary data.</text>
</comment>